<name>A0A937DCV6_9FLAO</name>
<keyword evidence="2" id="KW-1185">Reference proteome</keyword>
<protein>
    <submittedName>
        <fullName evidence="1">Uncharacterized protein</fullName>
    </submittedName>
</protein>
<organism evidence="1 2">
    <name type="scientific">Aquimarina mytili</name>
    <dbReference type="NCBI Taxonomy" id="874423"/>
    <lineage>
        <taxon>Bacteria</taxon>
        <taxon>Pseudomonadati</taxon>
        <taxon>Bacteroidota</taxon>
        <taxon>Flavobacteriia</taxon>
        <taxon>Flavobacteriales</taxon>
        <taxon>Flavobacteriaceae</taxon>
        <taxon>Aquimarina</taxon>
    </lineage>
</organism>
<sequence>MKRLSIYVLCLFWINSSCQNKVAIDNIEEIPGASQQDEQYANVYKILDGVWKGNFLIYEDQKQVPKNTIDLKNISLTSVQKDGLKQINSIDVTQVYASKNPFFQSVTITDIYPDTRQKITSKGVNKIQDGRMWCVVKKPDETVIHQGSTEGKNTIIWERNEKSSQRIEYFKETVSNDFYEIVGWGYYKGDDTTLSPKLWFYAKYERQK</sequence>
<dbReference type="AlphaFoldDB" id="A0A937DCV6"/>
<evidence type="ECO:0000313" key="1">
    <source>
        <dbReference type="EMBL" id="MBL0685361.1"/>
    </source>
</evidence>
<evidence type="ECO:0000313" key="2">
    <source>
        <dbReference type="Proteomes" id="UP000651057"/>
    </source>
</evidence>
<comment type="caution">
    <text evidence="1">The sequence shown here is derived from an EMBL/GenBank/DDBJ whole genome shotgun (WGS) entry which is preliminary data.</text>
</comment>
<dbReference type="RefSeq" id="WP_201923397.1">
    <property type="nucleotide sequence ID" value="NZ_BAABAX010000002.1"/>
</dbReference>
<proteinExistence type="predicted"/>
<dbReference type="EMBL" id="JAERQJ010000008">
    <property type="protein sequence ID" value="MBL0685361.1"/>
    <property type="molecule type" value="Genomic_DNA"/>
</dbReference>
<reference evidence="1" key="1">
    <citation type="submission" date="2021-01" db="EMBL/GenBank/DDBJ databases">
        <authorList>
            <person name="Zhong Y.L."/>
        </authorList>
    </citation>
    <scope>NUCLEOTIDE SEQUENCE</scope>
    <source>
        <strain evidence="1">KCTC 23302</strain>
    </source>
</reference>
<accession>A0A937DCV6</accession>
<dbReference type="Proteomes" id="UP000651057">
    <property type="component" value="Unassembled WGS sequence"/>
</dbReference>
<gene>
    <name evidence="1" type="ORF">JJQ60_17640</name>
</gene>